<protein>
    <submittedName>
        <fullName evidence="2">RNA-binding Zn-ribbon protein involved in translation (DUF1610 family)</fullName>
    </submittedName>
</protein>
<sequence>MSKSLRLSEKWFRRGLWLVALAFASFLIGLGGAIVDDLPRVERVLELDDFIDRPAAEPLRSTIKASEAAELQATRQLEQVRLQQSAARQASANARETFGNWIATRRATAQPDQDTELIARTKQLDAFKQKEDEVQRLVNAQQQAVLDARQAEQRAREALSLLERDAREKLGAEYRRVELRVFAYRLALTLPLLVVAGWLFAKKRKSTYWPFVWGFIFFALFAFFVELVPYLPSYGGYVRYVVGILVTVLVGRYAIVALNAYLARQKLAEQQPDQVRREELSYDVALARLGKGVCPGCERPVDLKNGEIDFCPHCGIGLFDHCGQCETRKSAFSKFCHACGTSAAATQAPHTL</sequence>
<evidence type="ECO:0000313" key="2">
    <source>
        <dbReference type="EMBL" id="MDP9970754.1"/>
    </source>
</evidence>
<proteinExistence type="predicted"/>
<feature type="transmembrane region" description="Helical" evidence="1">
    <location>
        <begin position="208"/>
        <end position="231"/>
    </location>
</feature>
<accession>A0AAW8EE40</accession>
<dbReference type="AlphaFoldDB" id="A0AAW8EE40"/>
<comment type="caution">
    <text evidence="2">The sequence shown here is derived from an EMBL/GenBank/DDBJ whole genome shotgun (WGS) entry which is preliminary data.</text>
</comment>
<dbReference type="RefSeq" id="WP_307593424.1">
    <property type="nucleotide sequence ID" value="NZ_CAXUQQ020000001.1"/>
</dbReference>
<dbReference type="EMBL" id="JAUSRV010000004">
    <property type="protein sequence ID" value="MDP9970754.1"/>
    <property type="molecule type" value="Genomic_DNA"/>
</dbReference>
<feature type="transmembrane region" description="Helical" evidence="1">
    <location>
        <begin position="237"/>
        <end position="262"/>
    </location>
</feature>
<gene>
    <name evidence="2" type="ORF">J2W39_001987</name>
</gene>
<organism evidence="2 3">
    <name type="scientific">Variovorax paradoxus</name>
    <dbReference type="NCBI Taxonomy" id="34073"/>
    <lineage>
        <taxon>Bacteria</taxon>
        <taxon>Pseudomonadati</taxon>
        <taxon>Pseudomonadota</taxon>
        <taxon>Betaproteobacteria</taxon>
        <taxon>Burkholderiales</taxon>
        <taxon>Comamonadaceae</taxon>
        <taxon>Variovorax</taxon>
    </lineage>
</organism>
<reference evidence="2" key="1">
    <citation type="submission" date="2023-07" db="EMBL/GenBank/DDBJ databases">
        <title>Sorghum-associated microbial communities from plants grown in Nebraska, USA.</title>
        <authorList>
            <person name="Schachtman D."/>
        </authorList>
    </citation>
    <scope>NUCLEOTIDE SEQUENCE</scope>
    <source>
        <strain evidence="2">DS3315</strain>
    </source>
</reference>
<evidence type="ECO:0000313" key="3">
    <source>
        <dbReference type="Proteomes" id="UP001224845"/>
    </source>
</evidence>
<keyword evidence="1" id="KW-0472">Membrane</keyword>
<keyword evidence="1" id="KW-0812">Transmembrane</keyword>
<feature type="transmembrane region" description="Helical" evidence="1">
    <location>
        <begin position="182"/>
        <end position="201"/>
    </location>
</feature>
<name>A0AAW8EE40_VARPD</name>
<dbReference type="Proteomes" id="UP001224845">
    <property type="component" value="Unassembled WGS sequence"/>
</dbReference>
<evidence type="ECO:0000256" key="1">
    <source>
        <dbReference type="SAM" id="Phobius"/>
    </source>
</evidence>
<keyword evidence="1" id="KW-1133">Transmembrane helix</keyword>